<dbReference type="InterPro" id="IPR029052">
    <property type="entry name" value="Metallo-depent_PP-like"/>
</dbReference>
<name>A0A1W9HPY8_9HYPH</name>
<evidence type="ECO:0000313" key="3">
    <source>
        <dbReference type="EMBL" id="OQW49538.1"/>
    </source>
</evidence>
<dbReference type="InterPro" id="IPR011152">
    <property type="entry name" value="Pesterase_MJ0912"/>
</dbReference>
<dbReference type="SUPFAM" id="SSF56300">
    <property type="entry name" value="Metallo-dependent phosphatases"/>
    <property type="match status" value="1"/>
</dbReference>
<protein>
    <submittedName>
        <fullName evidence="3">Metallophosphoesterase</fullName>
    </submittedName>
</protein>
<dbReference type="RefSeq" id="WP_376800092.1">
    <property type="nucleotide sequence ID" value="NZ_DBNB01000019.1"/>
</dbReference>
<dbReference type="PIRSF" id="PIRSF000883">
    <property type="entry name" value="Pesterase_MJ0912"/>
    <property type="match status" value="1"/>
</dbReference>
<dbReference type="GO" id="GO:0005737">
    <property type="term" value="C:cytoplasm"/>
    <property type="evidence" value="ECO:0007669"/>
    <property type="project" value="TreeGrafter"/>
</dbReference>
<dbReference type="InterPro" id="IPR024654">
    <property type="entry name" value="Calcineurin-like_PHP_lpxH"/>
</dbReference>
<comment type="caution">
    <text evidence="3">The sequence shown here is derived from an EMBL/GenBank/DDBJ whole genome shotgun (WGS) entry which is preliminary data.</text>
</comment>
<proteinExistence type="inferred from homology"/>
<organism evidence="3 4">
    <name type="scientific">Candidatus Raskinella chloraquaticus</name>
    <dbReference type="NCBI Taxonomy" id="1951219"/>
    <lineage>
        <taxon>Bacteria</taxon>
        <taxon>Pseudomonadati</taxon>
        <taxon>Pseudomonadota</taxon>
        <taxon>Alphaproteobacteria</taxon>
        <taxon>Hyphomicrobiales</taxon>
        <taxon>Phreatobacteraceae</taxon>
        <taxon>Candidatus Raskinella</taxon>
    </lineage>
</organism>
<gene>
    <name evidence="3" type="ORF">A4S15_02030</name>
</gene>
<dbReference type="EMBL" id="LWDL01000031">
    <property type="protein sequence ID" value="OQW49538.1"/>
    <property type="molecule type" value="Genomic_DNA"/>
</dbReference>
<dbReference type="Proteomes" id="UP000192872">
    <property type="component" value="Unassembled WGS sequence"/>
</dbReference>
<dbReference type="Gene3D" id="3.60.21.10">
    <property type="match status" value="1"/>
</dbReference>
<dbReference type="AlphaFoldDB" id="A0A1W9HPY8"/>
<sequence length="246" mass="25683">MRIAVFSDIHANRQAFEASFAQAAAARPDRIVILGDIVGYGGDPDWAVERVAGLAAQGAVVVKGNHDAAIATPSTAMNDAASAALDWTRQQLSPAQAGFLSTLPMSAIIEDLEFVHASPASPASWPYITQNRDAERALAATKSRVTLCGHVHRPTLYHARSGGRVEHFVPISGVAVPLLAQRRWIGVLGSVGQPRDGVPAAAYALLDTSANTLTILRAPYDVAGAQAAIRAAGLPESLAARLARGA</sequence>
<evidence type="ECO:0000256" key="1">
    <source>
        <dbReference type="ARBA" id="ARBA00008950"/>
    </source>
</evidence>
<evidence type="ECO:0000313" key="4">
    <source>
        <dbReference type="Proteomes" id="UP000192872"/>
    </source>
</evidence>
<dbReference type="PANTHER" id="PTHR42850:SF2">
    <property type="entry name" value="BLL5683 PROTEIN"/>
    <property type="match status" value="1"/>
</dbReference>
<comment type="similarity">
    <text evidence="1">Belongs to the metallophosphoesterase superfamily. YfcE family.</text>
</comment>
<feature type="domain" description="Calcineurin-like phosphoesterase" evidence="2">
    <location>
        <begin position="1"/>
        <end position="210"/>
    </location>
</feature>
<dbReference type="GO" id="GO:0016791">
    <property type="term" value="F:phosphatase activity"/>
    <property type="evidence" value="ECO:0007669"/>
    <property type="project" value="TreeGrafter"/>
</dbReference>
<reference evidence="3 4" key="1">
    <citation type="journal article" date="2017" name="Water Res.">
        <title>Comammox in drinking water systems.</title>
        <authorList>
            <person name="Wang Y."/>
            <person name="Ma L."/>
            <person name="Mao Y."/>
            <person name="Jiang X."/>
            <person name="Xia Y."/>
            <person name="Yu K."/>
            <person name="Li B."/>
            <person name="Zhang T."/>
        </authorList>
    </citation>
    <scope>NUCLEOTIDE SEQUENCE [LARGE SCALE GENOMIC DNA]</scope>
    <source>
        <strain evidence="3">SG_bin8</strain>
    </source>
</reference>
<dbReference type="InterPro" id="IPR050126">
    <property type="entry name" value="Ap4A_hydrolase"/>
</dbReference>
<dbReference type="Pfam" id="PF12850">
    <property type="entry name" value="Metallophos_2"/>
    <property type="match status" value="1"/>
</dbReference>
<accession>A0A1W9HPY8</accession>
<dbReference type="STRING" id="1827387.A4S15_02030"/>
<dbReference type="CDD" id="cd00838">
    <property type="entry name" value="MPP_superfamily"/>
    <property type="match status" value="1"/>
</dbReference>
<dbReference type="PANTHER" id="PTHR42850">
    <property type="entry name" value="METALLOPHOSPHOESTERASE"/>
    <property type="match status" value="1"/>
</dbReference>
<evidence type="ECO:0000259" key="2">
    <source>
        <dbReference type="Pfam" id="PF12850"/>
    </source>
</evidence>